<feature type="compositionally biased region" description="Acidic residues" evidence="1">
    <location>
        <begin position="87"/>
        <end position="97"/>
    </location>
</feature>
<sequence length="319" mass="36175">MSDKPKTLAQLRSRNWMPSRPNAIKRSATPLPKASQWLQQKKEMTPLASITDHTAADDAASNQGTPSKLPIKRPSRIVQKPVKLEEQETTDTEESEDELQKKLEEAQLKPVTNSNWVKPSDKDIKPLLIRDGVSEHAIKPTVSRFEQKLAARKEVDRNKFKYNWDIDWSMPAPLNERASHAVASELRHRGIKTDKQYSNFNYNLMMKYSKLVGSPVPLFSAHKKGLEDFAEEAIRNEELRKRNGCKKALKAQKQKLKREKKNKQPQGIDAFLIPGDTDEESKSEDTDSGGEDLVAKMRADMEKQRKSSGGGTSCGRRKN</sequence>
<proteinExistence type="predicted"/>
<protein>
    <submittedName>
        <fullName evidence="2">Uncharacterized protein</fullName>
    </submittedName>
</protein>
<gene>
    <name evidence="2" type="ORF">NW762_014504</name>
</gene>
<feature type="compositionally biased region" description="Acidic residues" evidence="1">
    <location>
        <begin position="276"/>
        <end position="290"/>
    </location>
</feature>
<evidence type="ECO:0000313" key="3">
    <source>
        <dbReference type="Proteomes" id="UP001152049"/>
    </source>
</evidence>
<dbReference type="Proteomes" id="UP001152049">
    <property type="component" value="Unassembled WGS sequence"/>
</dbReference>
<keyword evidence="3" id="KW-1185">Reference proteome</keyword>
<reference evidence="2" key="1">
    <citation type="submission" date="2022-09" db="EMBL/GenBank/DDBJ databases">
        <title>Fusarium specimens isolated from Avocado Roots.</title>
        <authorList>
            <person name="Stajich J."/>
            <person name="Roper C."/>
            <person name="Heimlech-Rivalta G."/>
        </authorList>
    </citation>
    <scope>NUCLEOTIDE SEQUENCE</scope>
    <source>
        <strain evidence="2">CF00136</strain>
    </source>
</reference>
<accession>A0A9W8V6P6</accession>
<evidence type="ECO:0000313" key="2">
    <source>
        <dbReference type="EMBL" id="KAJ4244376.1"/>
    </source>
</evidence>
<dbReference type="AlphaFoldDB" id="A0A9W8V6P6"/>
<feature type="region of interest" description="Disordered" evidence="1">
    <location>
        <begin position="254"/>
        <end position="319"/>
    </location>
</feature>
<dbReference type="EMBL" id="JAOQAZ010000051">
    <property type="protein sequence ID" value="KAJ4244376.1"/>
    <property type="molecule type" value="Genomic_DNA"/>
</dbReference>
<organism evidence="2 3">
    <name type="scientific">Fusarium torreyae</name>
    <dbReference type="NCBI Taxonomy" id="1237075"/>
    <lineage>
        <taxon>Eukaryota</taxon>
        <taxon>Fungi</taxon>
        <taxon>Dikarya</taxon>
        <taxon>Ascomycota</taxon>
        <taxon>Pezizomycotina</taxon>
        <taxon>Sordariomycetes</taxon>
        <taxon>Hypocreomycetidae</taxon>
        <taxon>Hypocreales</taxon>
        <taxon>Nectriaceae</taxon>
        <taxon>Fusarium</taxon>
    </lineage>
</organism>
<evidence type="ECO:0000256" key="1">
    <source>
        <dbReference type="SAM" id="MobiDB-lite"/>
    </source>
</evidence>
<dbReference type="OrthoDB" id="5093006at2759"/>
<name>A0A9W8V6P6_9HYPO</name>
<feature type="compositionally biased region" description="Basic residues" evidence="1">
    <location>
        <begin position="254"/>
        <end position="263"/>
    </location>
</feature>
<feature type="region of interest" description="Disordered" evidence="1">
    <location>
        <begin position="1"/>
        <end position="106"/>
    </location>
</feature>
<feature type="compositionally biased region" description="Basic and acidic residues" evidence="1">
    <location>
        <begin position="293"/>
        <end position="305"/>
    </location>
</feature>
<comment type="caution">
    <text evidence="2">The sequence shown here is derived from an EMBL/GenBank/DDBJ whole genome shotgun (WGS) entry which is preliminary data.</text>
</comment>